<proteinExistence type="predicted"/>
<dbReference type="RefSeq" id="XP_033461514.1">
    <property type="nucleotide sequence ID" value="XM_033603026.1"/>
</dbReference>
<reference evidence="3" key="2">
    <citation type="submission" date="2020-04" db="EMBL/GenBank/DDBJ databases">
        <authorList>
            <consortium name="NCBI Genome Project"/>
        </authorList>
    </citation>
    <scope>NUCLEOTIDE SEQUENCE</scope>
    <source>
        <strain evidence="3">CBS 342.82</strain>
    </source>
</reference>
<keyword evidence="2" id="KW-1185">Reference proteome</keyword>
<dbReference type="AlphaFoldDB" id="A0A6J3M9E6"/>
<accession>A0A6J3M9E6</accession>
<organism evidence="3">
    <name type="scientific">Dissoconium aciculare CBS 342.82</name>
    <dbReference type="NCBI Taxonomy" id="1314786"/>
    <lineage>
        <taxon>Eukaryota</taxon>
        <taxon>Fungi</taxon>
        <taxon>Dikarya</taxon>
        <taxon>Ascomycota</taxon>
        <taxon>Pezizomycotina</taxon>
        <taxon>Dothideomycetes</taxon>
        <taxon>Dothideomycetidae</taxon>
        <taxon>Mycosphaerellales</taxon>
        <taxon>Dissoconiaceae</taxon>
        <taxon>Dissoconium</taxon>
    </lineage>
</organism>
<evidence type="ECO:0000256" key="1">
    <source>
        <dbReference type="SAM" id="MobiDB-lite"/>
    </source>
</evidence>
<reference evidence="3" key="3">
    <citation type="submission" date="2025-08" db="UniProtKB">
        <authorList>
            <consortium name="RefSeq"/>
        </authorList>
    </citation>
    <scope>IDENTIFICATION</scope>
    <source>
        <strain evidence="3">CBS 342.82</strain>
    </source>
</reference>
<name>A0A6J3M9E6_9PEZI</name>
<evidence type="ECO:0000313" key="2">
    <source>
        <dbReference type="Proteomes" id="UP000504637"/>
    </source>
</evidence>
<evidence type="ECO:0000313" key="3">
    <source>
        <dbReference type="RefSeq" id="XP_033461514.1"/>
    </source>
</evidence>
<feature type="compositionally biased region" description="Basic and acidic residues" evidence="1">
    <location>
        <begin position="81"/>
        <end position="97"/>
    </location>
</feature>
<protein>
    <submittedName>
        <fullName evidence="3">Uncharacterized protein</fullName>
    </submittedName>
</protein>
<sequence>MGKVGDDDTPTTRMYIRSLKRLGILSSAHAIVEYIRTIPVVPGQWVSYRDRRIGPEMTAQPQQDDIDDDDDDEDADSIPLRTEEERLRARQQEEKKISLGPNGKTSTYPVTVPVLMADVLLHSALLCCAAWASSSSLARSLQRRFAARWFAAAAAAALFSRSLARSLIQHDGDYHLLACLTAMHALFDWESCHQASSCKLRDGIFPIDCHFPGPSIPSRHGNDHHQLVSHPNEEDLLHFPLWCPAWTSFR</sequence>
<gene>
    <name evidence="3" type="ORF">K489DRAFT_369344</name>
</gene>
<dbReference type="Proteomes" id="UP000504637">
    <property type="component" value="Unplaced"/>
</dbReference>
<reference evidence="3" key="1">
    <citation type="submission" date="2020-01" db="EMBL/GenBank/DDBJ databases">
        <authorList>
            <consortium name="DOE Joint Genome Institute"/>
            <person name="Haridas S."/>
            <person name="Albert R."/>
            <person name="Binder M."/>
            <person name="Bloem J."/>
            <person name="Labutti K."/>
            <person name="Salamov A."/>
            <person name="Andreopoulos B."/>
            <person name="Baker S.E."/>
            <person name="Barry K."/>
            <person name="Bills G."/>
            <person name="Bluhm B.H."/>
            <person name="Cannon C."/>
            <person name="Castanera R."/>
            <person name="Culley D.E."/>
            <person name="Daum C."/>
            <person name="Ezra D."/>
            <person name="Gonzalez J.B."/>
            <person name="Henrissat B."/>
            <person name="Kuo A."/>
            <person name="Liang C."/>
            <person name="Lipzen A."/>
            <person name="Lutzoni F."/>
            <person name="Magnuson J."/>
            <person name="Mondo S."/>
            <person name="Nolan M."/>
            <person name="Ohm R."/>
            <person name="Pangilinan J."/>
            <person name="Park H.-J."/>
            <person name="Ramirez L."/>
            <person name="Alfaro M."/>
            <person name="Sun H."/>
            <person name="Tritt A."/>
            <person name="Yoshinaga Y."/>
            <person name="Zwiers L.-H."/>
            <person name="Turgeon B.G."/>
            <person name="Goodwin S.B."/>
            <person name="Spatafora J.W."/>
            <person name="Crous P.W."/>
            <person name="Grigoriev I.V."/>
        </authorList>
    </citation>
    <scope>NUCLEOTIDE SEQUENCE</scope>
    <source>
        <strain evidence="3">CBS 342.82</strain>
    </source>
</reference>
<feature type="region of interest" description="Disordered" evidence="1">
    <location>
        <begin position="52"/>
        <end position="102"/>
    </location>
</feature>
<feature type="compositionally biased region" description="Acidic residues" evidence="1">
    <location>
        <begin position="64"/>
        <end position="76"/>
    </location>
</feature>
<dbReference type="GeneID" id="54360826"/>